<protein>
    <submittedName>
        <fullName evidence="1">Uncharacterized protein</fullName>
    </submittedName>
</protein>
<dbReference type="EMBL" id="ACYG01000027">
    <property type="protein sequence ID" value="EEV17182.1"/>
    <property type="molecule type" value="Genomic_DNA"/>
</dbReference>
<evidence type="ECO:0000313" key="2">
    <source>
        <dbReference type="Proteomes" id="UP000005709"/>
    </source>
</evidence>
<dbReference type="AlphaFoldDB" id="C8PJS7"/>
<organism evidence="1 2">
    <name type="scientific">Campylobacter gracilis RM3268</name>
    <dbReference type="NCBI Taxonomy" id="553220"/>
    <lineage>
        <taxon>Bacteria</taxon>
        <taxon>Pseudomonadati</taxon>
        <taxon>Campylobacterota</taxon>
        <taxon>Epsilonproteobacteria</taxon>
        <taxon>Campylobacterales</taxon>
        <taxon>Campylobacteraceae</taxon>
        <taxon>Campylobacter</taxon>
    </lineage>
</organism>
<dbReference type="Proteomes" id="UP000005709">
    <property type="component" value="Unassembled WGS sequence"/>
</dbReference>
<sequence>MGQIPCCKAKTYAPRRIKSGPQSKFHAAAWFTEILRAKPAS</sequence>
<proteinExistence type="predicted"/>
<name>C8PJS7_9BACT</name>
<accession>C8PJS7</accession>
<comment type="caution">
    <text evidence="1">The sequence shown here is derived from an EMBL/GenBank/DDBJ whole genome shotgun (WGS) entry which is preliminary data.</text>
</comment>
<evidence type="ECO:0000313" key="1">
    <source>
        <dbReference type="EMBL" id="EEV17182.1"/>
    </source>
</evidence>
<gene>
    <name evidence="1" type="ORF">CAMGR0001_1477</name>
</gene>
<reference evidence="1 2" key="1">
    <citation type="submission" date="2009-07" db="EMBL/GenBank/DDBJ databases">
        <authorList>
            <person name="Madupu R."/>
            <person name="Sebastian Y."/>
            <person name="Durkin A.S."/>
            <person name="Torralba M."/>
            <person name="Methe B."/>
            <person name="Sutton G.G."/>
            <person name="Strausberg R.L."/>
            <person name="Nelson K.E."/>
        </authorList>
    </citation>
    <scope>NUCLEOTIDE SEQUENCE [LARGE SCALE GENOMIC DNA]</scope>
    <source>
        <strain evidence="1 2">RM3268</strain>
    </source>
</reference>
<keyword evidence="2" id="KW-1185">Reference proteome</keyword>